<dbReference type="HAMAP" id="MF_01405">
    <property type="entry name" value="Non_canon_purine_NTPase"/>
    <property type="match status" value="1"/>
</dbReference>
<feature type="binding site" evidence="10">
    <location>
        <position position="173"/>
    </location>
    <ligand>
        <name>substrate</name>
    </ligand>
</feature>
<evidence type="ECO:0000256" key="10">
    <source>
        <dbReference type="HAMAP-Rule" id="MF_01405"/>
    </source>
</evidence>
<dbReference type="AlphaFoldDB" id="A0A0G3EKV7"/>
<evidence type="ECO:0000256" key="1">
    <source>
        <dbReference type="ARBA" id="ARBA00008023"/>
    </source>
</evidence>
<gene>
    <name evidence="12" type="ORF">L21SP4_02163</name>
</gene>
<dbReference type="GO" id="GO:0005829">
    <property type="term" value="C:cytosol"/>
    <property type="evidence" value="ECO:0007669"/>
    <property type="project" value="TreeGrafter"/>
</dbReference>
<feature type="active site" description="Proton acceptor" evidence="10">
    <location>
        <position position="69"/>
    </location>
</feature>
<feature type="binding site" evidence="10">
    <location>
        <begin position="150"/>
        <end position="153"/>
    </location>
    <ligand>
        <name>substrate</name>
    </ligand>
</feature>
<dbReference type="InterPro" id="IPR020922">
    <property type="entry name" value="dITP/XTP_pyrophosphatase"/>
</dbReference>
<dbReference type="CDD" id="cd00515">
    <property type="entry name" value="HAM1"/>
    <property type="match status" value="1"/>
</dbReference>
<dbReference type="Gene3D" id="3.90.950.10">
    <property type="match status" value="1"/>
</dbReference>
<dbReference type="InterPro" id="IPR029001">
    <property type="entry name" value="ITPase-like_fam"/>
</dbReference>
<comment type="function">
    <text evidence="10">Pyrophosphatase that catalyzes the hydrolysis of nucleoside triphosphates to their monophosphate derivatives, with a high preference for the non-canonical purine nucleotides XTP (xanthosine triphosphate), dITP (deoxyinosine triphosphate) and ITP. Seems to function as a house-cleaning enzyme that removes non-canonical purine nucleotides from the nucleotide pool, thus preventing their incorporation into DNA/RNA and avoiding chromosomal lesions.</text>
</comment>
<feature type="binding site" evidence="10">
    <location>
        <begin position="7"/>
        <end position="12"/>
    </location>
    <ligand>
        <name>substrate</name>
    </ligand>
</feature>
<dbReference type="InterPro" id="IPR002637">
    <property type="entry name" value="RdgB/HAM1"/>
</dbReference>
<dbReference type="GO" id="GO:0017111">
    <property type="term" value="F:ribonucleoside triphosphate phosphatase activity"/>
    <property type="evidence" value="ECO:0007669"/>
    <property type="project" value="InterPro"/>
</dbReference>
<dbReference type="GO" id="GO:0009117">
    <property type="term" value="P:nucleotide metabolic process"/>
    <property type="evidence" value="ECO:0007669"/>
    <property type="project" value="UniProtKB-KW"/>
</dbReference>
<comment type="catalytic activity">
    <reaction evidence="8 10">
        <text>dITP + H2O = dIMP + diphosphate + H(+)</text>
        <dbReference type="Rhea" id="RHEA:28342"/>
        <dbReference type="ChEBI" id="CHEBI:15377"/>
        <dbReference type="ChEBI" id="CHEBI:15378"/>
        <dbReference type="ChEBI" id="CHEBI:33019"/>
        <dbReference type="ChEBI" id="CHEBI:61194"/>
        <dbReference type="ChEBI" id="CHEBI:61382"/>
        <dbReference type="EC" id="3.6.1.66"/>
    </reaction>
</comment>
<evidence type="ECO:0000256" key="6">
    <source>
        <dbReference type="ARBA" id="ARBA00022842"/>
    </source>
</evidence>
<evidence type="ECO:0000256" key="3">
    <source>
        <dbReference type="ARBA" id="ARBA00022723"/>
    </source>
</evidence>
<evidence type="ECO:0000313" key="13">
    <source>
        <dbReference type="Proteomes" id="UP000035268"/>
    </source>
</evidence>
<feature type="binding site" evidence="10">
    <location>
        <position position="69"/>
    </location>
    <ligand>
        <name>Mg(2+)</name>
        <dbReference type="ChEBI" id="CHEBI:18420"/>
    </ligand>
</feature>
<dbReference type="NCBIfam" id="TIGR00042">
    <property type="entry name" value="RdgB/HAM1 family non-canonical purine NTP pyrophosphatase"/>
    <property type="match status" value="1"/>
</dbReference>
<evidence type="ECO:0000256" key="11">
    <source>
        <dbReference type="RuleBase" id="RU003781"/>
    </source>
</evidence>
<feature type="binding site" evidence="10">
    <location>
        <position position="70"/>
    </location>
    <ligand>
        <name>substrate</name>
    </ligand>
</feature>
<dbReference type="KEGG" id="vbl:L21SP4_02163"/>
<evidence type="ECO:0000256" key="4">
    <source>
        <dbReference type="ARBA" id="ARBA00022741"/>
    </source>
</evidence>
<dbReference type="RefSeq" id="WP_052882626.1">
    <property type="nucleotide sequence ID" value="NZ_CP010904.1"/>
</dbReference>
<dbReference type="PANTHER" id="PTHR11067">
    <property type="entry name" value="INOSINE TRIPHOSPHATE PYROPHOSPHATASE/HAM1 PROTEIN"/>
    <property type="match status" value="1"/>
</dbReference>
<name>A0A0G3EKV7_9BACT</name>
<keyword evidence="5 10" id="KW-0378">Hydrolase</keyword>
<dbReference type="STRING" id="1307763.L21SP4_02163"/>
<feature type="binding site" evidence="10">
    <location>
        <position position="40"/>
    </location>
    <ligand>
        <name>Mg(2+)</name>
        <dbReference type="ChEBI" id="CHEBI:18420"/>
    </ligand>
</feature>
<dbReference type="GO" id="GO:0035870">
    <property type="term" value="F:dITP diphosphatase activity"/>
    <property type="evidence" value="ECO:0007669"/>
    <property type="project" value="UniProtKB-UniRule"/>
</dbReference>
<dbReference type="Proteomes" id="UP000035268">
    <property type="component" value="Chromosome"/>
</dbReference>
<evidence type="ECO:0000256" key="5">
    <source>
        <dbReference type="ARBA" id="ARBA00022801"/>
    </source>
</evidence>
<dbReference type="SUPFAM" id="SSF52972">
    <property type="entry name" value="ITPase-like"/>
    <property type="match status" value="1"/>
</dbReference>
<sequence>MKLVLATRNPHKREEIEAIFDGPGLDIVALDAFPDAPEVEEDRDTFEGNAIKKAVEIARWTGLRALADDSGLEVDALGGAPGVWSARYAGPEADYEANNRKLLAALAGAGDRTARFRTVMALADPDGTVRTVEGSCEGAITEEPRGMRGFGYDPLFVLRGDTRTFAELDAAEKNRVSHRARALHKAREAWTGLLSEEM</sequence>
<dbReference type="OrthoDB" id="9807456at2"/>
<evidence type="ECO:0000313" key="12">
    <source>
        <dbReference type="EMBL" id="AKJ65390.1"/>
    </source>
</evidence>
<dbReference type="GO" id="GO:0000166">
    <property type="term" value="F:nucleotide binding"/>
    <property type="evidence" value="ECO:0007669"/>
    <property type="project" value="UniProtKB-KW"/>
</dbReference>
<feature type="binding site" evidence="10">
    <location>
        <begin position="178"/>
        <end position="179"/>
    </location>
    <ligand>
        <name>substrate</name>
    </ligand>
</feature>
<dbReference type="GO" id="GO:0036220">
    <property type="term" value="F:ITP diphosphatase activity"/>
    <property type="evidence" value="ECO:0007669"/>
    <property type="project" value="UniProtKB-UniRule"/>
</dbReference>
<evidence type="ECO:0000256" key="9">
    <source>
        <dbReference type="ARBA" id="ARBA00052017"/>
    </source>
</evidence>
<dbReference type="GO" id="GO:0009146">
    <property type="term" value="P:purine nucleoside triphosphate catabolic process"/>
    <property type="evidence" value="ECO:0007669"/>
    <property type="project" value="UniProtKB-UniRule"/>
</dbReference>
<keyword evidence="7 10" id="KW-0546">Nucleotide metabolism</keyword>
<comment type="cofactor">
    <cofactor evidence="10">
        <name>Mg(2+)</name>
        <dbReference type="ChEBI" id="CHEBI:18420"/>
    </cofactor>
    <text evidence="10">Binds 1 Mg(2+) ion per subunit.</text>
</comment>
<comment type="subunit">
    <text evidence="2 10">Homodimer.</text>
</comment>
<dbReference type="FunFam" id="3.90.950.10:FF:000001">
    <property type="entry name" value="dITP/XTP pyrophosphatase"/>
    <property type="match status" value="1"/>
</dbReference>
<keyword evidence="6 10" id="KW-0460">Magnesium</keyword>
<dbReference type="PATRIC" id="fig|1609981.3.peg.2249"/>
<organism evidence="12 13">
    <name type="scientific">Kiritimatiella glycovorans</name>
    <dbReference type="NCBI Taxonomy" id="1307763"/>
    <lineage>
        <taxon>Bacteria</taxon>
        <taxon>Pseudomonadati</taxon>
        <taxon>Kiritimatiellota</taxon>
        <taxon>Kiritimatiellia</taxon>
        <taxon>Kiritimatiellales</taxon>
        <taxon>Kiritimatiellaceae</taxon>
        <taxon>Kiritimatiella</taxon>
    </lineage>
</organism>
<reference evidence="12 13" key="2">
    <citation type="journal article" date="2016" name="ISME J.">
        <title>Characterization of the first cultured representative of Verrucomicrobia subdivision 5 indicates the proposal of a novel phylum.</title>
        <authorList>
            <person name="Spring S."/>
            <person name="Bunk B."/>
            <person name="Sproer C."/>
            <person name="Schumann P."/>
            <person name="Rohde M."/>
            <person name="Tindall B.J."/>
            <person name="Klenk H.P."/>
        </authorList>
    </citation>
    <scope>NUCLEOTIDE SEQUENCE [LARGE SCALE GENOMIC DNA]</scope>
    <source>
        <strain evidence="12 13">L21-Fru-AB</strain>
    </source>
</reference>
<evidence type="ECO:0000256" key="8">
    <source>
        <dbReference type="ARBA" id="ARBA00051875"/>
    </source>
</evidence>
<evidence type="ECO:0000256" key="7">
    <source>
        <dbReference type="ARBA" id="ARBA00023080"/>
    </source>
</evidence>
<comment type="catalytic activity">
    <reaction evidence="9 10">
        <text>XTP + H2O = XMP + diphosphate + H(+)</text>
        <dbReference type="Rhea" id="RHEA:28610"/>
        <dbReference type="ChEBI" id="CHEBI:15377"/>
        <dbReference type="ChEBI" id="CHEBI:15378"/>
        <dbReference type="ChEBI" id="CHEBI:33019"/>
        <dbReference type="ChEBI" id="CHEBI:57464"/>
        <dbReference type="ChEBI" id="CHEBI:61314"/>
        <dbReference type="EC" id="3.6.1.66"/>
    </reaction>
</comment>
<dbReference type="EMBL" id="CP010904">
    <property type="protein sequence ID" value="AKJ65390.1"/>
    <property type="molecule type" value="Genomic_DNA"/>
</dbReference>
<dbReference type="GO" id="GO:0046872">
    <property type="term" value="F:metal ion binding"/>
    <property type="evidence" value="ECO:0007669"/>
    <property type="project" value="UniProtKB-KW"/>
</dbReference>
<dbReference type="Pfam" id="PF01725">
    <property type="entry name" value="Ham1p_like"/>
    <property type="match status" value="1"/>
</dbReference>
<evidence type="ECO:0000256" key="2">
    <source>
        <dbReference type="ARBA" id="ARBA00011738"/>
    </source>
</evidence>
<comment type="similarity">
    <text evidence="1 10 11">Belongs to the HAM1 NTPase family.</text>
</comment>
<dbReference type="GO" id="GO:0036222">
    <property type="term" value="F:XTP diphosphatase activity"/>
    <property type="evidence" value="ECO:0007669"/>
    <property type="project" value="UniProtKB-UniRule"/>
</dbReference>
<dbReference type="PANTHER" id="PTHR11067:SF9">
    <property type="entry name" value="INOSINE TRIPHOSPHATE PYROPHOSPHATASE"/>
    <property type="match status" value="1"/>
</dbReference>
<comment type="catalytic activity">
    <reaction evidence="10">
        <text>ITP + H2O = IMP + diphosphate + H(+)</text>
        <dbReference type="Rhea" id="RHEA:29399"/>
        <dbReference type="ChEBI" id="CHEBI:15377"/>
        <dbReference type="ChEBI" id="CHEBI:15378"/>
        <dbReference type="ChEBI" id="CHEBI:33019"/>
        <dbReference type="ChEBI" id="CHEBI:58053"/>
        <dbReference type="ChEBI" id="CHEBI:61402"/>
        <dbReference type="EC" id="3.6.1.66"/>
    </reaction>
</comment>
<keyword evidence="3 10" id="KW-0479">Metal-binding</keyword>
<protein>
    <recommendedName>
        <fullName evidence="10">dITP/XTP pyrophosphatase</fullName>
        <ecNumber evidence="10">3.6.1.66</ecNumber>
    </recommendedName>
    <alternativeName>
        <fullName evidence="10">Non-canonical purine NTP pyrophosphatase</fullName>
    </alternativeName>
    <alternativeName>
        <fullName evidence="10">Non-standard purine NTP pyrophosphatase</fullName>
    </alternativeName>
    <alternativeName>
        <fullName evidence="10">Nucleoside-triphosphate diphosphatase</fullName>
    </alternativeName>
    <alternativeName>
        <fullName evidence="10">Nucleoside-triphosphate pyrophosphatase</fullName>
        <shortName evidence="10">NTPase</shortName>
    </alternativeName>
</protein>
<accession>A0A0G3EKV7</accession>
<dbReference type="NCBIfam" id="NF011397">
    <property type="entry name" value="PRK14822.1"/>
    <property type="match status" value="1"/>
</dbReference>
<proteinExistence type="inferred from homology"/>
<keyword evidence="13" id="KW-1185">Reference proteome</keyword>
<reference evidence="13" key="1">
    <citation type="submission" date="2015-02" db="EMBL/GenBank/DDBJ databases">
        <title>Description and complete genome sequence of the first cultured representative of the subdivision 5 of the Verrucomicrobia phylum.</title>
        <authorList>
            <person name="Spring S."/>
            <person name="Bunk B."/>
            <person name="Sproer C."/>
            <person name="Klenk H.-P."/>
        </authorList>
    </citation>
    <scope>NUCLEOTIDE SEQUENCE [LARGE SCALE GENOMIC DNA]</scope>
    <source>
        <strain evidence="13">L21-Fru-AB</strain>
    </source>
</reference>
<dbReference type="EC" id="3.6.1.66" evidence="10"/>
<keyword evidence="4 10" id="KW-0547">Nucleotide-binding</keyword>